<comment type="caution">
    <text evidence="1">The sequence shown here is derived from an EMBL/GenBank/DDBJ whole genome shotgun (WGS) entry which is preliminary data.</text>
</comment>
<accession>A0ACC0WDY6</accession>
<dbReference type="Proteomes" id="UP001163321">
    <property type="component" value="Chromosome 2"/>
</dbReference>
<protein>
    <submittedName>
        <fullName evidence="1">Uncharacterized protein</fullName>
    </submittedName>
</protein>
<evidence type="ECO:0000313" key="1">
    <source>
        <dbReference type="EMBL" id="KAI9916279.1"/>
    </source>
</evidence>
<sequence length="153" mass="17228">MLPPEEKTYDTYNDLFASVKQFAHTQGYTITTRNSTDKGCKVWLKCSRGGPTRQVAEANRQRKGVKKEGLCHLSVNESKHNHPAALDIAGHAAARRMTEEQKKVVRTGINAGSAPRDVFTGSRLNDKDILYHSRTIYNQRAKRSLAGVNRFER</sequence>
<reference evidence="1 2" key="1">
    <citation type="journal article" date="2022" name="bioRxiv">
        <title>The genome of the oomycete Peronosclerospora sorghi, a cosmopolitan pathogen of maize and sorghum, is inflated with dispersed pseudogenes.</title>
        <authorList>
            <person name="Fletcher K."/>
            <person name="Martin F."/>
            <person name="Isakeit T."/>
            <person name="Cavanaugh K."/>
            <person name="Magill C."/>
            <person name="Michelmore R."/>
        </authorList>
    </citation>
    <scope>NUCLEOTIDE SEQUENCE [LARGE SCALE GENOMIC DNA]</scope>
    <source>
        <strain evidence="1">P6</strain>
    </source>
</reference>
<organism evidence="1 2">
    <name type="scientific">Peronosclerospora sorghi</name>
    <dbReference type="NCBI Taxonomy" id="230839"/>
    <lineage>
        <taxon>Eukaryota</taxon>
        <taxon>Sar</taxon>
        <taxon>Stramenopiles</taxon>
        <taxon>Oomycota</taxon>
        <taxon>Peronosporomycetes</taxon>
        <taxon>Peronosporales</taxon>
        <taxon>Peronosporaceae</taxon>
        <taxon>Peronosclerospora</taxon>
    </lineage>
</organism>
<evidence type="ECO:0000313" key="2">
    <source>
        <dbReference type="Proteomes" id="UP001163321"/>
    </source>
</evidence>
<name>A0ACC0WDY6_9STRA</name>
<dbReference type="EMBL" id="CM047581">
    <property type="protein sequence ID" value="KAI9916279.1"/>
    <property type="molecule type" value="Genomic_DNA"/>
</dbReference>
<keyword evidence="2" id="KW-1185">Reference proteome</keyword>
<gene>
    <name evidence="1" type="ORF">PsorP6_017958</name>
</gene>
<proteinExistence type="predicted"/>